<accession>A0A9W5IQM6</accession>
<proteinExistence type="predicted"/>
<comment type="caution">
    <text evidence="1">The sequence shown here is derived from an EMBL/GenBank/DDBJ whole genome shotgun (WGS) entry which is preliminary data.</text>
</comment>
<sequence>MTGVSGSSDKSSLYHYQMRLMYAQFYAKYIKFYKYSIGISVCF</sequence>
<dbReference type="EMBL" id="ACEO02000007">
    <property type="protein sequence ID" value="EFC51915.1"/>
    <property type="molecule type" value="Genomic_DNA"/>
</dbReference>
<dbReference type="Proteomes" id="UP000004621">
    <property type="component" value="Unassembled WGS sequence"/>
</dbReference>
<name>A0A9W5IQM6_NEISU</name>
<gene>
    <name evidence="1" type="ORF">NEISUBOT_04623</name>
</gene>
<reference evidence="1 2" key="1">
    <citation type="submission" date="2010-01" db="EMBL/GenBank/DDBJ databases">
        <authorList>
            <person name="Weinstock G."/>
            <person name="Sodergren E."/>
            <person name="Clifton S."/>
            <person name="Fulton L."/>
            <person name="Fulton B."/>
            <person name="Courtney L."/>
            <person name="Fronick C."/>
            <person name="Harrison M."/>
            <person name="Strong C."/>
            <person name="Farmer C."/>
            <person name="Delahaunty K."/>
            <person name="Markovic C."/>
            <person name="Hall O."/>
            <person name="Minx P."/>
            <person name="Tomlinson C."/>
            <person name="Mitreva M."/>
            <person name="Nelson J."/>
            <person name="Hou S."/>
            <person name="Wollam A."/>
            <person name="Pepin K.H."/>
            <person name="Johnson M."/>
            <person name="Bhonagiri V."/>
            <person name="Nash W.E."/>
            <person name="Warren W."/>
            <person name="Chinwalla A."/>
            <person name="Mardis E.R."/>
            <person name="Wilson R.K."/>
        </authorList>
    </citation>
    <scope>NUCLEOTIDE SEQUENCE [LARGE SCALE GENOMIC DNA]</scope>
    <source>
        <strain evidence="1 2">NJ9703</strain>
    </source>
</reference>
<evidence type="ECO:0000313" key="1">
    <source>
        <dbReference type="EMBL" id="EFC51915.1"/>
    </source>
</evidence>
<organism evidence="1 2">
    <name type="scientific">Neisseria subflava NJ9703</name>
    <dbReference type="NCBI Taxonomy" id="546268"/>
    <lineage>
        <taxon>Bacteria</taxon>
        <taxon>Pseudomonadati</taxon>
        <taxon>Pseudomonadota</taxon>
        <taxon>Betaproteobacteria</taxon>
        <taxon>Neisseriales</taxon>
        <taxon>Neisseriaceae</taxon>
        <taxon>Neisseria</taxon>
    </lineage>
</organism>
<evidence type="ECO:0000313" key="2">
    <source>
        <dbReference type="Proteomes" id="UP000004621"/>
    </source>
</evidence>
<protein>
    <submittedName>
        <fullName evidence="1">Uncharacterized protein</fullName>
    </submittedName>
</protein>
<dbReference type="AlphaFoldDB" id="A0A9W5IQM6"/>